<gene>
    <name evidence="6" type="ORF">Ctob_016413</name>
</gene>
<dbReference type="InterPro" id="IPR002110">
    <property type="entry name" value="Ankyrin_rpt"/>
</dbReference>
<keyword evidence="1" id="KW-0677">Repeat</keyword>
<dbReference type="EMBL" id="JWZX01000484">
    <property type="protein sequence ID" value="KOO52839.1"/>
    <property type="molecule type" value="Genomic_DNA"/>
</dbReference>
<comment type="caution">
    <text evidence="6">The sequence shown here is derived from an EMBL/GenBank/DDBJ whole genome shotgun (WGS) entry which is preliminary data.</text>
</comment>
<dbReference type="Proteomes" id="UP000037460">
    <property type="component" value="Unassembled WGS sequence"/>
</dbReference>
<protein>
    <submittedName>
        <fullName evidence="6">Ankyrin repeat-containing protein</fullName>
    </submittedName>
</protein>
<evidence type="ECO:0000256" key="5">
    <source>
        <dbReference type="SAM" id="MobiDB-lite"/>
    </source>
</evidence>
<dbReference type="AlphaFoldDB" id="A0A0M0LP70"/>
<evidence type="ECO:0000256" key="2">
    <source>
        <dbReference type="ARBA" id="ARBA00023043"/>
    </source>
</evidence>
<dbReference type="PROSITE" id="PS50297">
    <property type="entry name" value="ANK_REP_REGION"/>
    <property type="match status" value="1"/>
</dbReference>
<dbReference type="SUPFAM" id="SSF48403">
    <property type="entry name" value="Ankyrin repeat"/>
    <property type="match status" value="1"/>
</dbReference>
<dbReference type="OrthoDB" id="341259at2759"/>
<evidence type="ECO:0000256" key="3">
    <source>
        <dbReference type="PROSITE-ProRule" id="PRU00023"/>
    </source>
</evidence>
<feature type="repeat" description="ANK" evidence="3">
    <location>
        <begin position="292"/>
        <end position="324"/>
    </location>
</feature>
<organism evidence="6 7">
    <name type="scientific">Chrysochromulina tobinii</name>
    <dbReference type="NCBI Taxonomy" id="1460289"/>
    <lineage>
        <taxon>Eukaryota</taxon>
        <taxon>Haptista</taxon>
        <taxon>Haptophyta</taxon>
        <taxon>Prymnesiophyceae</taxon>
        <taxon>Prymnesiales</taxon>
        <taxon>Chrysochromulinaceae</taxon>
        <taxon>Chrysochromulina</taxon>
    </lineage>
</organism>
<proteinExistence type="predicted"/>
<feature type="coiled-coil region" evidence="4">
    <location>
        <begin position="154"/>
        <end position="206"/>
    </location>
</feature>
<reference evidence="7" key="1">
    <citation type="journal article" date="2015" name="PLoS Genet.">
        <title>Genome Sequence and Transcriptome Analyses of Chrysochromulina tobin: Metabolic Tools for Enhanced Algal Fitness in the Prominent Order Prymnesiales (Haptophyceae).</title>
        <authorList>
            <person name="Hovde B.T."/>
            <person name="Deodato C.R."/>
            <person name="Hunsperger H.M."/>
            <person name="Ryken S.A."/>
            <person name="Yost W."/>
            <person name="Jha R.K."/>
            <person name="Patterson J."/>
            <person name="Monnat R.J. Jr."/>
            <person name="Barlow S.B."/>
            <person name="Starkenburg S.R."/>
            <person name="Cattolico R.A."/>
        </authorList>
    </citation>
    <scope>NUCLEOTIDE SEQUENCE</scope>
    <source>
        <strain evidence="7">CCMP291</strain>
    </source>
</reference>
<keyword evidence="7" id="KW-1185">Reference proteome</keyword>
<dbReference type="Gene3D" id="1.25.40.20">
    <property type="entry name" value="Ankyrin repeat-containing domain"/>
    <property type="match status" value="1"/>
</dbReference>
<keyword evidence="2 3" id="KW-0040">ANK repeat</keyword>
<dbReference type="PANTHER" id="PTHR24171:SF9">
    <property type="entry name" value="ANKYRIN REPEAT DOMAIN-CONTAINING PROTEIN 39"/>
    <property type="match status" value="1"/>
</dbReference>
<sequence length="359" mass="37565">MAAAAPLPNTAPMPNTALLPKAAERSALVAQQQQQEPTTAPTKEPTTAPIASPSRKSGGAQHGAKSGAGRKVSKPTEEGDEVDAELSSSVHPSLRGIREHAHLLKCQRVTAERMHELAAVLGASLEGMRAQLTTARAHALVGEAHREAELQGLLQDGRVELARLKKLNRELAEQMGSGSSKAAAEKAAAEAAAEKAAAEKAAAEKAVAEKAAAEKAAAEKAAAEKAAAEKGSDRHLWQAAKDGDEAELRRLIGLGWSGGFTGLMQASLNGHEGCVRLLLEAEAIEVNAKNIYDVTALHYAAAMGRLAIAKRLLEGGADPTLRDIDGKTAIDDARRNGKSEVVALLSEPRYAARMHTDCP</sequence>
<dbReference type="PANTHER" id="PTHR24171">
    <property type="entry name" value="ANKYRIN REPEAT DOMAIN-CONTAINING PROTEIN 39-RELATED"/>
    <property type="match status" value="1"/>
</dbReference>
<feature type="non-terminal residue" evidence="6">
    <location>
        <position position="359"/>
    </location>
</feature>
<dbReference type="InterPro" id="IPR036770">
    <property type="entry name" value="Ankyrin_rpt-contain_sf"/>
</dbReference>
<dbReference type="Pfam" id="PF12796">
    <property type="entry name" value="Ank_2"/>
    <property type="match status" value="1"/>
</dbReference>
<name>A0A0M0LP70_9EUKA</name>
<evidence type="ECO:0000313" key="6">
    <source>
        <dbReference type="EMBL" id="KOO52839.1"/>
    </source>
</evidence>
<keyword evidence="4" id="KW-0175">Coiled coil</keyword>
<dbReference type="SMART" id="SM00248">
    <property type="entry name" value="ANK"/>
    <property type="match status" value="2"/>
</dbReference>
<feature type="compositionally biased region" description="Low complexity" evidence="5">
    <location>
        <begin position="30"/>
        <end position="49"/>
    </location>
</feature>
<accession>A0A0M0LP70</accession>
<dbReference type="PROSITE" id="PS50088">
    <property type="entry name" value="ANK_REPEAT"/>
    <property type="match status" value="1"/>
</dbReference>
<evidence type="ECO:0000256" key="4">
    <source>
        <dbReference type="SAM" id="Coils"/>
    </source>
</evidence>
<evidence type="ECO:0000313" key="7">
    <source>
        <dbReference type="Proteomes" id="UP000037460"/>
    </source>
</evidence>
<evidence type="ECO:0000256" key="1">
    <source>
        <dbReference type="ARBA" id="ARBA00022737"/>
    </source>
</evidence>
<feature type="region of interest" description="Disordered" evidence="5">
    <location>
        <begin position="1"/>
        <end position="93"/>
    </location>
</feature>